<evidence type="ECO:0000256" key="1">
    <source>
        <dbReference type="SAM" id="MobiDB-lite"/>
    </source>
</evidence>
<accession>A0ABU6SSK4</accession>
<feature type="region of interest" description="Disordered" evidence="1">
    <location>
        <begin position="1"/>
        <end position="31"/>
    </location>
</feature>
<comment type="caution">
    <text evidence="2">The sequence shown here is derived from an EMBL/GenBank/DDBJ whole genome shotgun (WGS) entry which is preliminary data.</text>
</comment>
<protein>
    <submittedName>
        <fullName evidence="2">Uncharacterized protein</fullName>
    </submittedName>
</protein>
<proteinExistence type="predicted"/>
<gene>
    <name evidence="2" type="ORF">PIB30_083781</name>
</gene>
<keyword evidence="3" id="KW-1185">Reference proteome</keyword>
<feature type="compositionally biased region" description="Polar residues" evidence="1">
    <location>
        <begin position="1"/>
        <end position="16"/>
    </location>
</feature>
<reference evidence="2 3" key="1">
    <citation type="journal article" date="2023" name="Plants (Basel)">
        <title>Bridging the Gap: Combining Genomics and Transcriptomics Approaches to Understand Stylosanthes scabra, an Orphan Legume from the Brazilian Caatinga.</title>
        <authorList>
            <person name="Ferreira-Neto J.R.C."/>
            <person name="da Silva M.D."/>
            <person name="Binneck E."/>
            <person name="de Melo N.F."/>
            <person name="da Silva R.H."/>
            <person name="de Melo A.L.T.M."/>
            <person name="Pandolfi V."/>
            <person name="Bustamante F.O."/>
            <person name="Brasileiro-Vidal A.C."/>
            <person name="Benko-Iseppon A.M."/>
        </authorList>
    </citation>
    <scope>NUCLEOTIDE SEQUENCE [LARGE SCALE GENOMIC DNA]</scope>
    <source>
        <tissue evidence="2">Leaves</tissue>
    </source>
</reference>
<evidence type="ECO:0000313" key="3">
    <source>
        <dbReference type="Proteomes" id="UP001341840"/>
    </source>
</evidence>
<name>A0ABU6SSK4_9FABA</name>
<sequence>MFSFFSKPQHTTAVPRTTTEQPPTLTEPPPFRNPDHRILFPPYSLPQSFLLFRPLRSYTPPSSPLSVPAKTLSLLLLLFLPPVWNPSVLSHHRTSVTAIITISGLPFSAFSVQSSATSVTAGVTSCYTDEDWIDIDGACYCILVAVYNHGRMVRKGKALVRQIFRFATL</sequence>
<evidence type="ECO:0000313" key="2">
    <source>
        <dbReference type="EMBL" id="MED6139431.1"/>
    </source>
</evidence>
<organism evidence="2 3">
    <name type="scientific">Stylosanthes scabra</name>
    <dbReference type="NCBI Taxonomy" id="79078"/>
    <lineage>
        <taxon>Eukaryota</taxon>
        <taxon>Viridiplantae</taxon>
        <taxon>Streptophyta</taxon>
        <taxon>Embryophyta</taxon>
        <taxon>Tracheophyta</taxon>
        <taxon>Spermatophyta</taxon>
        <taxon>Magnoliopsida</taxon>
        <taxon>eudicotyledons</taxon>
        <taxon>Gunneridae</taxon>
        <taxon>Pentapetalae</taxon>
        <taxon>rosids</taxon>
        <taxon>fabids</taxon>
        <taxon>Fabales</taxon>
        <taxon>Fabaceae</taxon>
        <taxon>Papilionoideae</taxon>
        <taxon>50 kb inversion clade</taxon>
        <taxon>dalbergioids sensu lato</taxon>
        <taxon>Dalbergieae</taxon>
        <taxon>Pterocarpus clade</taxon>
        <taxon>Stylosanthes</taxon>
    </lineage>
</organism>
<dbReference type="Proteomes" id="UP001341840">
    <property type="component" value="Unassembled WGS sequence"/>
</dbReference>
<dbReference type="EMBL" id="JASCZI010061752">
    <property type="protein sequence ID" value="MED6139431.1"/>
    <property type="molecule type" value="Genomic_DNA"/>
</dbReference>